<evidence type="ECO:0000313" key="5">
    <source>
        <dbReference type="Proteomes" id="UP001057481"/>
    </source>
</evidence>
<dbReference type="RefSeq" id="WP_205144088.1">
    <property type="nucleotide sequence ID" value="NZ_JAFBDN010000019.1"/>
</dbReference>
<sequence>MVKEKNIFLKLLFGEWNTKTVVVIAIGSALFGVLLDFAGIPVYTNTKLSVAYLIPIYVGALFGPIPAGLVGLFGNFFADLIGGAGFWPDWWIGNFVATFVIGLLPLYGANIKEGLFTKTHAIIFSIVSVLGLLISFAFIAPILNTLFYGGEQAINFAQGYIAVVSDGIVTIVVGVPLLFYLAKRFQKHSNLTVD</sequence>
<keyword evidence="3" id="KW-0472">Membrane</keyword>
<feature type="transmembrane region" description="Helical" evidence="3">
    <location>
        <begin position="121"/>
        <end position="140"/>
    </location>
</feature>
<dbReference type="Pfam" id="PF07155">
    <property type="entry name" value="ECF-ribofla_trS"/>
    <property type="match status" value="1"/>
</dbReference>
<feature type="transmembrane region" description="Helical" evidence="3">
    <location>
        <begin position="160"/>
        <end position="182"/>
    </location>
</feature>
<dbReference type="Gene3D" id="1.10.1760.20">
    <property type="match status" value="1"/>
</dbReference>
<dbReference type="EMBL" id="JAGMVS010000072">
    <property type="protein sequence ID" value="MCM2437956.1"/>
    <property type="molecule type" value="Genomic_DNA"/>
</dbReference>
<evidence type="ECO:0000256" key="2">
    <source>
        <dbReference type="ARBA" id="ARBA00022989"/>
    </source>
</evidence>
<feature type="transmembrane region" description="Helical" evidence="3">
    <location>
        <begin position="90"/>
        <end position="109"/>
    </location>
</feature>
<dbReference type="NCBIfam" id="NF010182">
    <property type="entry name" value="PRK13661.1"/>
    <property type="match status" value="1"/>
</dbReference>
<name>A0ABT0VJW8_9LACO</name>
<accession>A0ABT0VJW8</accession>
<feature type="transmembrane region" description="Helical" evidence="3">
    <location>
        <begin position="50"/>
        <end position="78"/>
    </location>
</feature>
<keyword evidence="5" id="KW-1185">Reference proteome</keyword>
<dbReference type="Proteomes" id="UP001057481">
    <property type="component" value="Unassembled WGS sequence"/>
</dbReference>
<gene>
    <name evidence="4" type="ORF">KAK10_08540</name>
</gene>
<organism evidence="4 5">
    <name type="scientific">Periweissella beninensis</name>
    <dbReference type="NCBI Taxonomy" id="504936"/>
    <lineage>
        <taxon>Bacteria</taxon>
        <taxon>Bacillati</taxon>
        <taxon>Bacillota</taxon>
        <taxon>Bacilli</taxon>
        <taxon>Lactobacillales</taxon>
        <taxon>Lactobacillaceae</taxon>
        <taxon>Periweissella</taxon>
    </lineage>
</organism>
<feature type="transmembrane region" description="Helical" evidence="3">
    <location>
        <begin position="20"/>
        <end position="43"/>
    </location>
</feature>
<evidence type="ECO:0000313" key="4">
    <source>
        <dbReference type="EMBL" id="MCM2437956.1"/>
    </source>
</evidence>
<dbReference type="PANTHER" id="PTHR37815">
    <property type="entry name" value="UPF0397 PROTEIN BC_2624-RELATED"/>
    <property type="match status" value="1"/>
</dbReference>
<reference evidence="4" key="1">
    <citation type="submission" date="2021-04" db="EMBL/GenBank/DDBJ databases">
        <title>Taxonomic assessment of Weissella genus.</title>
        <authorList>
            <person name="Fanelli F."/>
            <person name="Chieffi D."/>
            <person name="Dell'Aquila A."/>
            <person name="Gyu-Sung C."/>
            <person name="Franz C.M.A.P."/>
            <person name="Fusco V."/>
        </authorList>
    </citation>
    <scope>NUCLEOTIDE SEQUENCE</scope>
    <source>
        <strain evidence="4">LMG 25373</strain>
    </source>
</reference>
<protein>
    <submittedName>
        <fullName evidence="4">ECF-type riboflavin transporter substrate-binding protein</fullName>
    </submittedName>
</protein>
<keyword evidence="1 3" id="KW-0812">Transmembrane</keyword>
<dbReference type="PANTHER" id="PTHR37815:SF3">
    <property type="entry name" value="UPF0397 PROTEIN SPR0429"/>
    <property type="match status" value="1"/>
</dbReference>
<keyword evidence="2 3" id="KW-1133">Transmembrane helix</keyword>
<proteinExistence type="predicted"/>
<evidence type="ECO:0000256" key="3">
    <source>
        <dbReference type="SAM" id="Phobius"/>
    </source>
</evidence>
<evidence type="ECO:0000256" key="1">
    <source>
        <dbReference type="ARBA" id="ARBA00022692"/>
    </source>
</evidence>
<dbReference type="InterPro" id="IPR009825">
    <property type="entry name" value="ECF_substrate-spec-like"/>
</dbReference>
<comment type="caution">
    <text evidence="4">The sequence shown here is derived from an EMBL/GenBank/DDBJ whole genome shotgun (WGS) entry which is preliminary data.</text>
</comment>